<feature type="signal peptide" evidence="1">
    <location>
        <begin position="1"/>
        <end position="20"/>
    </location>
</feature>
<evidence type="ECO:0000256" key="1">
    <source>
        <dbReference type="SAM" id="SignalP"/>
    </source>
</evidence>
<organism evidence="2 3">
    <name type="scientific">Flavobacterium collinsii</name>
    <dbReference type="NCBI Taxonomy" id="1114861"/>
    <lineage>
        <taxon>Bacteria</taxon>
        <taxon>Pseudomonadati</taxon>
        <taxon>Bacteroidota</taxon>
        <taxon>Flavobacteriia</taxon>
        <taxon>Flavobacteriales</taxon>
        <taxon>Flavobacteriaceae</taxon>
        <taxon>Flavobacterium</taxon>
    </lineage>
</organism>
<reference evidence="2 3" key="1">
    <citation type="submission" date="2020-02" db="EMBL/GenBank/DDBJ databases">
        <authorList>
            <person name="Criscuolo A."/>
        </authorList>
    </citation>
    <scope>NUCLEOTIDE SEQUENCE [LARGE SCALE GENOMIC DNA]</scope>
    <source>
        <strain evidence="2">CECT7796</strain>
    </source>
</reference>
<feature type="chain" id="PRO_5045468969" description="Gliding motility-associated C-terminal domain-containing protein" evidence="1">
    <location>
        <begin position="21"/>
        <end position="823"/>
    </location>
</feature>
<evidence type="ECO:0000313" key="2">
    <source>
        <dbReference type="EMBL" id="CAA9200323.1"/>
    </source>
</evidence>
<dbReference type="Proteomes" id="UP000474567">
    <property type="component" value="Unassembled WGS sequence"/>
</dbReference>
<dbReference type="RefSeq" id="WP_173967062.1">
    <property type="nucleotide sequence ID" value="NZ_CADCST010000099.1"/>
</dbReference>
<protein>
    <recommendedName>
        <fullName evidence="4">Gliding motility-associated C-terminal domain-containing protein</fullName>
    </recommendedName>
</protein>
<sequence length="823" mass="89054">MKLIRLFFIILFLCHFAVHAQQVTISASSTVETCPGNGSITVSVSNVVKPSLYAVVKLPAGTIITNANPTIINLESGVYEYGYYIGVTLIKAVATITVGKNYSTVSPAITSLSPVNYTYYGANPFGKIRVNYSGGNGSALISLLNTANNSVVQTKTGSSASLFGSSVEFDNVNPGTYRARYRDACGKTVTSTSTVTLAANVPFTVADIRVTENSLVNSGVTLVYNTPGDICSGIKSASLNSGLSVITNVIISPTPRLFGGGTERDAIYKLEIQNGSTWIVHNNLTYAQISESFSLPADPSKWGLIHLTINYCGFSKKLTKNYAVSADYGKPKPLGGATIWIEDNPVNTSCNATGKVSARVSLNDGCPAYTVEITNTATNVKTTNLLLGGDRVLLDIGNTYRFKITDSRGTEVTSYYFWNSTTSVRKPLTTGSAGSRETIFINSAYFTPKPKTTDRNWVQLNSGTSGEHFNKSALSLTINNRKTTWFDGFVGNPVVSLESGPSALTVTDFGSSNYGLGNDLIPGNYKVRVRDEECFNEVYEVVLDSYFTNIELTSFSVVPSTTVYDLYEKKVTVKVSGVGSVNKPSFLGYSNPRIFVNTISGPQGGGAIIPNPPMTYPLTLYINALKEGTFELSYPAQEAGTYVVGLSRMSQCSGFMPISNVLEGTSTKTIQVNSILQSRESQTLKGTAKVKGSGDYLDIAYLKASDSINSNETNNRAEASIKVKDVIVYNSISPNGDDLNDYLRIDGLDQYPNNSLEIFNSERGQIFKTNNYGSNGNVFRGISEARVTIEKQHEVPTGTYFYILRYEADGTMNEKSGYLYVKN</sequence>
<keyword evidence="1" id="KW-0732">Signal</keyword>
<name>A0ABM8KL45_9FLAO</name>
<evidence type="ECO:0000313" key="3">
    <source>
        <dbReference type="Proteomes" id="UP000474567"/>
    </source>
</evidence>
<proteinExistence type="predicted"/>
<comment type="caution">
    <text evidence="2">The sequence shown here is derived from an EMBL/GenBank/DDBJ whole genome shotgun (WGS) entry which is preliminary data.</text>
</comment>
<accession>A0ABM8KL45</accession>
<dbReference type="Pfam" id="PF13585">
    <property type="entry name" value="CHU_C"/>
    <property type="match status" value="1"/>
</dbReference>
<keyword evidence="3" id="KW-1185">Reference proteome</keyword>
<dbReference type="EMBL" id="CADCST010000099">
    <property type="protein sequence ID" value="CAA9200323.1"/>
    <property type="molecule type" value="Genomic_DNA"/>
</dbReference>
<evidence type="ECO:0008006" key="4">
    <source>
        <dbReference type="Google" id="ProtNLM"/>
    </source>
</evidence>
<gene>
    <name evidence="2" type="ORF">FLACOL7796_03150</name>
</gene>